<dbReference type="AlphaFoldDB" id="A0A1I1U5G1"/>
<protein>
    <submittedName>
        <fullName evidence="2">Hexosaminidase</fullName>
    </submittedName>
</protein>
<evidence type="ECO:0000313" key="3">
    <source>
        <dbReference type="Proteomes" id="UP000198855"/>
    </source>
</evidence>
<accession>A0A1I1U5G1</accession>
<feature type="domain" description="SLH" evidence="1">
    <location>
        <begin position="37"/>
        <end position="97"/>
    </location>
</feature>
<evidence type="ECO:0000313" key="2">
    <source>
        <dbReference type="EMBL" id="SFD66052.1"/>
    </source>
</evidence>
<keyword evidence="3" id="KW-1185">Reference proteome</keyword>
<sequence>MIKGYKDGSFLPNALISRIEMTAMLMRTLSEQSTHASTDFADDRLIPAWAKSYVAAAYDAGIVKGRGNNRFIPEATATRAEAVTMVLHLLDYNHKAK</sequence>
<dbReference type="EMBL" id="FOMT01000001">
    <property type="protein sequence ID" value="SFD66052.1"/>
    <property type="molecule type" value="Genomic_DNA"/>
</dbReference>
<dbReference type="PROSITE" id="PS51272">
    <property type="entry name" value="SLH"/>
    <property type="match status" value="1"/>
</dbReference>
<dbReference type="STRING" id="1045775.SAMN05216378_0878"/>
<proteinExistence type="predicted"/>
<dbReference type="InterPro" id="IPR001119">
    <property type="entry name" value="SLH_dom"/>
</dbReference>
<reference evidence="3" key="1">
    <citation type="submission" date="2016-10" db="EMBL/GenBank/DDBJ databases">
        <authorList>
            <person name="Varghese N."/>
            <person name="Submissions S."/>
        </authorList>
    </citation>
    <scope>NUCLEOTIDE SEQUENCE [LARGE SCALE GENOMIC DNA]</scope>
    <source>
        <strain evidence="3">CGMCC 1.10784</strain>
    </source>
</reference>
<evidence type="ECO:0000259" key="1">
    <source>
        <dbReference type="PROSITE" id="PS51272"/>
    </source>
</evidence>
<organism evidence="2 3">
    <name type="scientific">Paenibacillus catalpae</name>
    <dbReference type="NCBI Taxonomy" id="1045775"/>
    <lineage>
        <taxon>Bacteria</taxon>
        <taxon>Bacillati</taxon>
        <taxon>Bacillota</taxon>
        <taxon>Bacilli</taxon>
        <taxon>Bacillales</taxon>
        <taxon>Paenibacillaceae</taxon>
        <taxon>Paenibacillus</taxon>
    </lineage>
</organism>
<gene>
    <name evidence="2" type="ORF">SAMN05216378_0878</name>
</gene>
<dbReference type="Proteomes" id="UP000198855">
    <property type="component" value="Unassembled WGS sequence"/>
</dbReference>
<name>A0A1I1U5G1_9BACL</name>
<dbReference type="Pfam" id="PF00395">
    <property type="entry name" value="SLH"/>
    <property type="match status" value="2"/>
</dbReference>